<accession>A0A419QZY4</accession>
<keyword evidence="4" id="KW-1185">Reference proteome</keyword>
<gene>
    <name evidence="3" type="ORF">D6858_12575</name>
</gene>
<dbReference type="RefSeq" id="WP_120111066.1">
    <property type="nucleotide sequence ID" value="NZ_RAHJ01000020.1"/>
</dbReference>
<evidence type="ECO:0000256" key="2">
    <source>
        <dbReference type="SAM" id="SignalP"/>
    </source>
</evidence>
<comment type="caution">
    <text evidence="3">The sequence shown here is derived from an EMBL/GenBank/DDBJ whole genome shotgun (WGS) entry which is preliminary data.</text>
</comment>
<feature type="compositionally biased region" description="Polar residues" evidence="1">
    <location>
        <begin position="67"/>
        <end position="78"/>
    </location>
</feature>
<feature type="compositionally biased region" description="Low complexity" evidence="1">
    <location>
        <begin position="48"/>
        <end position="65"/>
    </location>
</feature>
<dbReference type="Proteomes" id="UP000284322">
    <property type="component" value="Unassembled WGS sequence"/>
</dbReference>
<dbReference type="EMBL" id="RAHJ01000020">
    <property type="protein sequence ID" value="RJX66347.1"/>
    <property type="molecule type" value="Genomic_DNA"/>
</dbReference>
<reference evidence="3 4" key="1">
    <citation type="submission" date="2018-09" db="EMBL/GenBank/DDBJ databases">
        <title>Altererythrobacter sp.Ery1 and Ery12, the genome sequencing of novel strains in genus Alterythrobacter.</title>
        <authorList>
            <person name="Cheng H."/>
            <person name="Wu Y.-H."/>
            <person name="Fang C."/>
            <person name="Xu X.-W."/>
        </authorList>
    </citation>
    <scope>NUCLEOTIDE SEQUENCE [LARGE SCALE GENOMIC DNA]</scope>
    <source>
        <strain evidence="3 4">Ery12</strain>
    </source>
</reference>
<protein>
    <recommendedName>
        <fullName evidence="5">Antifreeze glycopeptide polyprotein</fullName>
    </recommendedName>
</protein>
<sequence length="630" mass="66040">MKRSLFLVGGATALALVSALAMAQDAPESLLPPGFEDPRPAPTPAPSARPTSRPTATPQTPSRPANGGNTPSAASTPIVQPLPQGAATAGEVAGALPTFNGKLPSLEQLESMSTDDLDEALGLKPKVDIPPAARRSMEQVGVLAPAEGGLPTFSLARQPAQLVRAALAGTKGPVVSRWGHILLRRALASRLAAPQGMDPAEFAALRAALLNRIGEFAAARAVVQDVDTANWNLDLTNAAVDAYIGTADLVGACPVVRLKSGLREDPTWHMLQAICNSYAGEAARARTDLNRLRSRGKADRIDVLLAQRFAGAAGQQRAAVTIEWDGVDELTPWRFALANAVGETIPEKLLQNPTPYYMRASATVPMLGLPQRIAAADLAGREGILSARAMIDLYAQLHAETANEDDGQPAQTARTLRQAYVGADDAARMNAIRTLWGDKTAKDYSRLVLTAYAAARVEPSADHADDAGELIASMLSAGLDRNALRWANVVDDGSEGWALLALAAPEYRAKVGAGAIGSFASDDDSSGRRRAKFLLAGLAGLGRMDQGDIGSAASDLGVNLTASTKWATMIDRAAQVDNKALVALLAGVGMQGTGWEQMTPRHLYHIVSALNRVGLSAEARMIAAEAVARA</sequence>
<dbReference type="OrthoDB" id="7388088at2"/>
<evidence type="ECO:0008006" key="5">
    <source>
        <dbReference type="Google" id="ProtNLM"/>
    </source>
</evidence>
<evidence type="ECO:0000313" key="3">
    <source>
        <dbReference type="EMBL" id="RJX66347.1"/>
    </source>
</evidence>
<feature type="region of interest" description="Disordered" evidence="1">
    <location>
        <begin position="28"/>
        <end position="80"/>
    </location>
</feature>
<evidence type="ECO:0000256" key="1">
    <source>
        <dbReference type="SAM" id="MobiDB-lite"/>
    </source>
</evidence>
<feature type="chain" id="PRO_5019074337" description="Antifreeze glycopeptide polyprotein" evidence="2">
    <location>
        <begin position="24"/>
        <end position="630"/>
    </location>
</feature>
<organism evidence="3 4">
    <name type="scientific">Tsuneonella suprasediminis</name>
    <dbReference type="NCBI Taxonomy" id="2306996"/>
    <lineage>
        <taxon>Bacteria</taxon>
        <taxon>Pseudomonadati</taxon>
        <taxon>Pseudomonadota</taxon>
        <taxon>Alphaproteobacteria</taxon>
        <taxon>Sphingomonadales</taxon>
        <taxon>Erythrobacteraceae</taxon>
        <taxon>Tsuneonella</taxon>
    </lineage>
</organism>
<dbReference type="AlphaFoldDB" id="A0A419QZY4"/>
<keyword evidence="2" id="KW-0732">Signal</keyword>
<evidence type="ECO:0000313" key="4">
    <source>
        <dbReference type="Proteomes" id="UP000284322"/>
    </source>
</evidence>
<feature type="signal peptide" evidence="2">
    <location>
        <begin position="1"/>
        <end position="23"/>
    </location>
</feature>
<proteinExistence type="predicted"/>
<name>A0A419QZY4_9SPHN</name>